<feature type="domain" description="MacB-like periplasmic core" evidence="13">
    <location>
        <begin position="41"/>
        <end position="239"/>
    </location>
</feature>
<proteinExistence type="inferred from homology"/>
<evidence type="ECO:0000256" key="11">
    <source>
        <dbReference type="SAM" id="Phobius"/>
    </source>
</evidence>
<dbReference type="eggNOG" id="COG0577">
    <property type="taxonomic scope" value="Bacteria"/>
</dbReference>
<protein>
    <recommendedName>
        <fullName evidence="4">Putative hemin transport system permease protein HrtB</fullName>
    </recommendedName>
</protein>
<dbReference type="PANTHER" id="PTHR43738:SF1">
    <property type="entry name" value="HEMIN TRANSPORT SYSTEM PERMEASE PROTEIN HRTB-RELATED"/>
    <property type="match status" value="1"/>
</dbReference>
<gene>
    <name evidence="14" type="ORF">HMPREF9333_01534</name>
</gene>
<evidence type="ECO:0000256" key="1">
    <source>
        <dbReference type="ARBA" id="ARBA00004651"/>
    </source>
</evidence>
<feature type="domain" description="ABC3 transporter permease C-terminal" evidence="12">
    <location>
        <begin position="271"/>
        <end position="389"/>
    </location>
</feature>
<dbReference type="RefSeq" id="WP_005541232.1">
    <property type="nucleotide sequence ID" value="NZ_JH378833.1"/>
</dbReference>
<keyword evidence="6" id="KW-1003">Cell membrane</keyword>
<keyword evidence="15" id="KW-1185">Reference proteome</keyword>
<organism evidence="14 15">
    <name type="scientific">Johnsonella ignava ATCC 51276</name>
    <dbReference type="NCBI Taxonomy" id="679200"/>
    <lineage>
        <taxon>Bacteria</taxon>
        <taxon>Bacillati</taxon>
        <taxon>Bacillota</taxon>
        <taxon>Clostridia</taxon>
        <taxon>Lachnospirales</taxon>
        <taxon>Lachnospiraceae</taxon>
        <taxon>Johnsonella</taxon>
    </lineage>
</organism>
<comment type="subcellular location">
    <subcellularLocation>
        <location evidence="1">Cell membrane</location>
        <topology evidence="1">Multi-pass membrane protein</topology>
    </subcellularLocation>
</comment>
<dbReference type="Pfam" id="PF12704">
    <property type="entry name" value="MacB_PCD"/>
    <property type="match status" value="1"/>
</dbReference>
<feature type="transmembrane region" description="Helical" evidence="11">
    <location>
        <begin position="265"/>
        <end position="291"/>
    </location>
</feature>
<dbReference type="InterPro" id="IPR025857">
    <property type="entry name" value="MacB_PCD"/>
</dbReference>
<dbReference type="Pfam" id="PF02687">
    <property type="entry name" value="FtsX"/>
    <property type="match status" value="1"/>
</dbReference>
<name>G5GIZ4_9FIRM</name>
<evidence type="ECO:0000313" key="14">
    <source>
        <dbReference type="EMBL" id="EHI55398.1"/>
    </source>
</evidence>
<sequence>MDNLGTFGLAKRNIKNKPARSYGLMALTGILCFILFFGSFMIYSLKRGISSLSDRMGADIIVVPEGYDSKVTGAILRGEPNSFFFDKSVEERVEKTEGVEKAAPQLFLATLSASCCSFPIQIIGIDFDRDFTVVPWLEKQAQLPLKDGEVIVGSNVEGTIHEEVKFFSRPFKIKGRLAKTGMGFDNTVFMSIEQAKELAVEFEKLIQTPDAGDENMISSVMVRVKRGEDPEKVLKNLRAEFKNDGIYPILSKQMMSEVSKNMEGMLVYVYVLMALLWLLAFCVLILVYSVSLKERKREFAMLRILGSTKLKLRNIVLSEVFIINITGALIGTVFGLVCALLFSPAVGDSLKMPFLQPGIAPMLILAAAAILAGTLLGPIASLFSLIKMSSAEPALLLREND</sequence>
<evidence type="ECO:0000259" key="13">
    <source>
        <dbReference type="Pfam" id="PF12704"/>
    </source>
</evidence>
<comment type="subunit">
    <text evidence="3">The complex is composed of two ATP-binding proteins (HrtA), two transmembrane proteins (HrtB) and a solute-binding protein.</text>
</comment>
<dbReference type="GO" id="GO:0005886">
    <property type="term" value="C:plasma membrane"/>
    <property type="evidence" value="ECO:0007669"/>
    <property type="project" value="UniProtKB-SubCell"/>
</dbReference>
<comment type="similarity">
    <text evidence="2">Belongs to the ABC-4 integral membrane protein family. HrtB subfamily.</text>
</comment>
<dbReference type="HOGENOM" id="CLU_055576_0_0_9"/>
<evidence type="ECO:0000313" key="15">
    <source>
        <dbReference type="Proteomes" id="UP000003011"/>
    </source>
</evidence>
<dbReference type="EMBL" id="ACZL01000023">
    <property type="protein sequence ID" value="EHI55398.1"/>
    <property type="molecule type" value="Genomic_DNA"/>
</dbReference>
<evidence type="ECO:0000256" key="2">
    <source>
        <dbReference type="ARBA" id="ARBA00008697"/>
    </source>
</evidence>
<evidence type="ECO:0000256" key="3">
    <source>
        <dbReference type="ARBA" id="ARBA00011131"/>
    </source>
</evidence>
<evidence type="ECO:0000256" key="8">
    <source>
        <dbReference type="ARBA" id="ARBA00022989"/>
    </source>
</evidence>
<feature type="transmembrane region" description="Helical" evidence="11">
    <location>
        <begin position="362"/>
        <end position="386"/>
    </location>
</feature>
<dbReference type="STRING" id="679200.HMPREF9333_01534"/>
<feature type="transmembrane region" description="Helical" evidence="11">
    <location>
        <begin position="312"/>
        <end position="342"/>
    </location>
</feature>
<accession>G5GIZ4</accession>
<dbReference type="AlphaFoldDB" id="G5GIZ4"/>
<evidence type="ECO:0000256" key="5">
    <source>
        <dbReference type="ARBA" id="ARBA00022448"/>
    </source>
</evidence>
<evidence type="ECO:0000256" key="4">
    <source>
        <dbReference type="ARBA" id="ARBA00016962"/>
    </source>
</evidence>
<comment type="function">
    <text evidence="10">Part of the ABC transporter complex hrt involved in hemin import. Responsible for the translocation of the substrate across the membrane.</text>
</comment>
<evidence type="ECO:0000256" key="9">
    <source>
        <dbReference type="ARBA" id="ARBA00023136"/>
    </source>
</evidence>
<keyword evidence="9 11" id="KW-0472">Membrane</keyword>
<dbReference type="InterPro" id="IPR003838">
    <property type="entry name" value="ABC3_permease_C"/>
</dbReference>
<keyword evidence="8 11" id="KW-1133">Transmembrane helix</keyword>
<evidence type="ECO:0000256" key="10">
    <source>
        <dbReference type="ARBA" id="ARBA00024973"/>
    </source>
</evidence>
<evidence type="ECO:0000256" key="6">
    <source>
        <dbReference type="ARBA" id="ARBA00022475"/>
    </source>
</evidence>
<keyword evidence="7 11" id="KW-0812">Transmembrane</keyword>
<dbReference type="PATRIC" id="fig|679200.3.peg.1623"/>
<feature type="transmembrane region" description="Helical" evidence="11">
    <location>
        <begin position="21"/>
        <end position="43"/>
    </location>
</feature>
<keyword evidence="5" id="KW-0813">Transport</keyword>
<comment type="caution">
    <text evidence="14">The sequence shown here is derived from an EMBL/GenBank/DDBJ whole genome shotgun (WGS) entry which is preliminary data.</text>
</comment>
<evidence type="ECO:0000259" key="12">
    <source>
        <dbReference type="Pfam" id="PF02687"/>
    </source>
</evidence>
<reference evidence="14 15" key="1">
    <citation type="submission" date="2011-08" db="EMBL/GenBank/DDBJ databases">
        <title>The Genome Sequence of Johnsonella ignava ATCC 51276.</title>
        <authorList>
            <consortium name="The Broad Institute Genome Sequencing Platform"/>
            <person name="Earl A."/>
            <person name="Ward D."/>
            <person name="Feldgarden M."/>
            <person name="Gevers D."/>
            <person name="Izard J."/>
            <person name="Blanton J.M."/>
            <person name="Baranova O.V."/>
            <person name="Dewhirst F.E."/>
            <person name="Young S.K."/>
            <person name="Zeng Q."/>
            <person name="Gargeya S."/>
            <person name="Fitzgerald M."/>
            <person name="Haas B."/>
            <person name="Abouelleil A."/>
            <person name="Alvarado L."/>
            <person name="Arachchi H.M."/>
            <person name="Berlin A."/>
            <person name="Brown A."/>
            <person name="Chapman S.B."/>
            <person name="Chen Z."/>
            <person name="Dunbar C."/>
            <person name="Freedman E."/>
            <person name="Gearin G."/>
            <person name="Gellesch M."/>
            <person name="Goldberg J."/>
            <person name="Griggs A."/>
            <person name="Gujja S."/>
            <person name="Heiman D."/>
            <person name="Howarth C."/>
            <person name="Larson L."/>
            <person name="Lui A."/>
            <person name="MacDonald P.J.P."/>
            <person name="Montmayeur A."/>
            <person name="Murphy C."/>
            <person name="Neiman D."/>
            <person name="Pearson M."/>
            <person name="Priest M."/>
            <person name="Roberts A."/>
            <person name="Saif S."/>
            <person name="Shea T."/>
            <person name="Shenoy N."/>
            <person name="Sisk P."/>
            <person name="Stolte C."/>
            <person name="Sykes S."/>
            <person name="Wortman J."/>
            <person name="Nusbaum C."/>
            <person name="Birren B."/>
        </authorList>
    </citation>
    <scope>NUCLEOTIDE SEQUENCE [LARGE SCALE GENOMIC DNA]</scope>
    <source>
        <strain evidence="14 15">ATCC 51276</strain>
    </source>
</reference>
<dbReference type="Proteomes" id="UP000003011">
    <property type="component" value="Unassembled WGS sequence"/>
</dbReference>
<dbReference type="PANTHER" id="PTHR43738">
    <property type="entry name" value="ABC TRANSPORTER, MEMBRANE PROTEIN"/>
    <property type="match status" value="1"/>
</dbReference>
<dbReference type="InterPro" id="IPR051125">
    <property type="entry name" value="ABC-4/HrtB_transporter"/>
</dbReference>
<evidence type="ECO:0000256" key="7">
    <source>
        <dbReference type="ARBA" id="ARBA00022692"/>
    </source>
</evidence>